<feature type="non-terminal residue" evidence="1">
    <location>
        <position position="1"/>
    </location>
</feature>
<reference evidence="1" key="1">
    <citation type="submission" date="2020-11" db="EMBL/GenBank/DDBJ databases">
        <authorList>
            <consortium name="DOE Joint Genome Institute"/>
            <person name="Ahrendt S."/>
            <person name="Riley R."/>
            <person name="Andreopoulos W."/>
            <person name="Labutti K."/>
            <person name="Pangilinan J."/>
            <person name="Ruiz-Duenas F.J."/>
            <person name="Barrasa J.M."/>
            <person name="Sanchez-Garcia M."/>
            <person name="Camarero S."/>
            <person name="Miyauchi S."/>
            <person name="Serrano A."/>
            <person name="Linde D."/>
            <person name="Babiker R."/>
            <person name="Drula E."/>
            <person name="Ayuso-Fernandez I."/>
            <person name="Pacheco R."/>
            <person name="Padilla G."/>
            <person name="Ferreira P."/>
            <person name="Barriuso J."/>
            <person name="Kellner H."/>
            <person name="Castanera R."/>
            <person name="Alfaro M."/>
            <person name="Ramirez L."/>
            <person name="Pisabarro A.G."/>
            <person name="Kuo A."/>
            <person name="Tritt A."/>
            <person name="Lipzen A."/>
            <person name="He G."/>
            <person name="Yan M."/>
            <person name="Ng V."/>
            <person name="Cullen D."/>
            <person name="Martin F."/>
            <person name="Rosso M.-N."/>
            <person name="Henrissat B."/>
            <person name="Hibbett D."/>
            <person name="Martinez A.T."/>
            <person name="Grigoriev I.V."/>
        </authorList>
    </citation>
    <scope>NUCLEOTIDE SEQUENCE</scope>
    <source>
        <strain evidence="1">AH 40177</strain>
    </source>
</reference>
<accession>A0A9P5Q7Z0</accession>
<evidence type="ECO:0000313" key="1">
    <source>
        <dbReference type="EMBL" id="KAF9075325.1"/>
    </source>
</evidence>
<gene>
    <name evidence="1" type="ORF">BDP27DRAFT_1212937</name>
</gene>
<evidence type="ECO:0000313" key="2">
    <source>
        <dbReference type="Proteomes" id="UP000772434"/>
    </source>
</evidence>
<dbReference type="OrthoDB" id="3031569at2759"/>
<dbReference type="Proteomes" id="UP000772434">
    <property type="component" value="Unassembled WGS sequence"/>
</dbReference>
<keyword evidence="2" id="KW-1185">Reference proteome</keyword>
<name>A0A9P5Q7Z0_9AGAR</name>
<sequence>GLGEILACGLASFRKGNKTLKRESRLYRIIVSESAHLIWKLRNARVINAKPNPSAQEVTNRWMFTINPRLSLDRLLTNSKKFWGKELSCALVTKTWQNVLKGRDSLPEDWCKRTGVLVGISAGVG</sequence>
<dbReference type="EMBL" id="JADNRY010000010">
    <property type="protein sequence ID" value="KAF9075325.1"/>
    <property type="molecule type" value="Genomic_DNA"/>
</dbReference>
<comment type="caution">
    <text evidence="1">The sequence shown here is derived from an EMBL/GenBank/DDBJ whole genome shotgun (WGS) entry which is preliminary data.</text>
</comment>
<dbReference type="AlphaFoldDB" id="A0A9P5Q7Z0"/>
<organism evidence="1 2">
    <name type="scientific">Rhodocollybia butyracea</name>
    <dbReference type="NCBI Taxonomy" id="206335"/>
    <lineage>
        <taxon>Eukaryota</taxon>
        <taxon>Fungi</taxon>
        <taxon>Dikarya</taxon>
        <taxon>Basidiomycota</taxon>
        <taxon>Agaricomycotina</taxon>
        <taxon>Agaricomycetes</taxon>
        <taxon>Agaricomycetidae</taxon>
        <taxon>Agaricales</taxon>
        <taxon>Marasmiineae</taxon>
        <taxon>Omphalotaceae</taxon>
        <taxon>Rhodocollybia</taxon>
    </lineage>
</organism>
<proteinExistence type="predicted"/>
<protein>
    <submittedName>
        <fullName evidence="1">Uncharacterized protein</fullName>
    </submittedName>
</protein>